<protein>
    <submittedName>
        <fullName evidence="2">Uncharacterized protein</fullName>
    </submittedName>
</protein>
<accession>A0A0F9CG14</accession>
<evidence type="ECO:0000313" key="2">
    <source>
        <dbReference type="EMBL" id="KKL48064.1"/>
    </source>
</evidence>
<name>A0A0F9CG14_9ZZZZ</name>
<proteinExistence type="predicted"/>
<dbReference type="EMBL" id="LAZR01033441">
    <property type="protein sequence ID" value="KKL48064.1"/>
    <property type="molecule type" value="Genomic_DNA"/>
</dbReference>
<sequence length="62" mass="6870">MQADVMWASSEYPVVRKKASVPDGQPNKTGGGPYSVWPHRDRNHLRHDLNISLQGSGIISAR</sequence>
<dbReference type="AlphaFoldDB" id="A0A0F9CG14"/>
<comment type="caution">
    <text evidence="2">The sequence shown here is derived from an EMBL/GenBank/DDBJ whole genome shotgun (WGS) entry which is preliminary data.</text>
</comment>
<feature type="region of interest" description="Disordered" evidence="1">
    <location>
        <begin position="16"/>
        <end position="36"/>
    </location>
</feature>
<evidence type="ECO:0000256" key="1">
    <source>
        <dbReference type="SAM" id="MobiDB-lite"/>
    </source>
</evidence>
<reference evidence="2" key="1">
    <citation type="journal article" date="2015" name="Nature">
        <title>Complex archaea that bridge the gap between prokaryotes and eukaryotes.</title>
        <authorList>
            <person name="Spang A."/>
            <person name="Saw J.H."/>
            <person name="Jorgensen S.L."/>
            <person name="Zaremba-Niedzwiedzka K."/>
            <person name="Martijn J."/>
            <person name="Lind A.E."/>
            <person name="van Eijk R."/>
            <person name="Schleper C."/>
            <person name="Guy L."/>
            <person name="Ettema T.J."/>
        </authorList>
    </citation>
    <scope>NUCLEOTIDE SEQUENCE</scope>
</reference>
<gene>
    <name evidence="2" type="ORF">LCGC14_2329270</name>
</gene>
<organism evidence="2">
    <name type="scientific">marine sediment metagenome</name>
    <dbReference type="NCBI Taxonomy" id="412755"/>
    <lineage>
        <taxon>unclassified sequences</taxon>
        <taxon>metagenomes</taxon>
        <taxon>ecological metagenomes</taxon>
    </lineage>
</organism>